<dbReference type="InterPro" id="IPR006190">
    <property type="entry name" value="SAF_AFP_Neu5Ac"/>
</dbReference>
<accession>A0ABQ9K558</accession>
<name>A0ABQ9K558_9CUCU</name>
<dbReference type="Pfam" id="PF03102">
    <property type="entry name" value="NeuB"/>
    <property type="match status" value="1"/>
</dbReference>
<dbReference type="PANTHER" id="PTHR42966">
    <property type="entry name" value="N-ACETYLNEURAMINATE SYNTHASE"/>
    <property type="match status" value="1"/>
</dbReference>
<dbReference type="InterPro" id="IPR013785">
    <property type="entry name" value="Aldolase_TIM"/>
</dbReference>
<dbReference type="InterPro" id="IPR057736">
    <property type="entry name" value="SAF_PseI/NeuA/NeuB"/>
</dbReference>
<dbReference type="InterPro" id="IPR013132">
    <property type="entry name" value="PseI/NeuA/B-like_N"/>
</dbReference>
<protein>
    <recommendedName>
        <fullName evidence="1">AFP-like domain-containing protein</fullName>
    </recommendedName>
</protein>
<gene>
    <name evidence="2" type="ORF">NQ317_009878</name>
</gene>
<dbReference type="Gene3D" id="3.20.20.70">
    <property type="entry name" value="Aldolase class I"/>
    <property type="match status" value="1"/>
</dbReference>
<proteinExistence type="predicted"/>
<dbReference type="EMBL" id="JAPWTJ010000030">
    <property type="protein sequence ID" value="KAJ8984650.1"/>
    <property type="molecule type" value="Genomic_DNA"/>
</dbReference>
<dbReference type="SUPFAM" id="SSF51569">
    <property type="entry name" value="Aldolase"/>
    <property type="match status" value="1"/>
</dbReference>
<dbReference type="SUPFAM" id="SSF51269">
    <property type="entry name" value="AFP III-like domain"/>
    <property type="match status" value="1"/>
</dbReference>
<dbReference type="PROSITE" id="PS50844">
    <property type="entry name" value="AFP_LIKE"/>
    <property type="match status" value="1"/>
</dbReference>
<dbReference type="CDD" id="cd11615">
    <property type="entry name" value="SAF_NeuB_like"/>
    <property type="match status" value="1"/>
</dbReference>
<keyword evidence="3" id="KW-1185">Reference proteome</keyword>
<dbReference type="InterPro" id="IPR036732">
    <property type="entry name" value="AFP_Neu5c_C_sf"/>
</dbReference>
<dbReference type="InterPro" id="IPR051690">
    <property type="entry name" value="PseI-like"/>
</dbReference>
<organism evidence="2 3">
    <name type="scientific">Molorchus minor</name>
    <dbReference type="NCBI Taxonomy" id="1323400"/>
    <lineage>
        <taxon>Eukaryota</taxon>
        <taxon>Metazoa</taxon>
        <taxon>Ecdysozoa</taxon>
        <taxon>Arthropoda</taxon>
        <taxon>Hexapoda</taxon>
        <taxon>Insecta</taxon>
        <taxon>Pterygota</taxon>
        <taxon>Neoptera</taxon>
        <taxon>Endopterygota</taxon>
        <taxon>Coleoptera</taxon>
        <taxon>Polyphaga</taxon>
        <taxon>Cucujiformia</taxon>
        <taxon>Chrysomeloidea</taxon>
        <taxon>Cerambycidae</taxon>
        <taxon>Lamiinae</taxon>
        <taxon>Monochamini</taxon>
        <taxon>Molorchus</taxon>
    </lineage>
</organism>
<feature type="domain" description="AFP-like" evidence="1">
    <location>
        <begin position="262"/>
        <end position="319"/>
    </location>
</feature>
<evidence type="ECO:0000313" key="3">
    <source>
        <dbReference type="Proteomes" id="UP001162164"/>
    </source>
</evidence>
<reference evidence="2" key="1">
    <citation type="journal article" date="2023" name="Insect Mol. Biol.">
        <title>Genome sequencing provides insights into the evolution of gene families encoding plant cell wall-degrading enzymes in longhorned beetles.</title>
        <authorList>
            <person name="Shin N.R."/>
            <person name="Okamura Y."/>
            <person name="Kirsch R."/>
            <person name="Pauchet Y."/>
        </authorList>
    </citation>
    <scope>NUCLEOTIDE SEQUENCE</scope>
    <source>
        <strain evidence="2">MMC_N1</strain>
    </source>
</reference>
<dbReference type="PANTHER" id="PTHR42966:SF1">
    <property type="entry name" value="SIALIC ACID SYNTHASE"/>
    <property type="match status" value="1"/>
</dbReference>
<evidence type="ECO:0000259" key="1">
    <source>
        <dbReference type="PROSITE" id="PS50844"/>
    </source>
</evidence>
<comment type="caution">
    <text evidence="2">The sequence shown here is derived from an EMBL/GenBank/DDBJ whole genome shotgun (WGS) entry which is preliminary data.</text>
</comment>
<evidence type="ECO:0000313" key="2">
    <source>
        <dbReference type="EMBL" id="KAJ8984650.1"/>
    </source>
</evidence>
<dbReference type="Proteomes" id="UP001162164">
    <property type="component" value="Unassembled WGS sequence"/>
</dbReference>
<sequence>MFQIDFKHLKRHDCGVDCVKFQKTCLEEKFNRTALNRLYDSPNSFGKTYGEHKSFLEFSEDQFKDLQKYAEKLEIFFTASAMDMKSLDFLADINVPFIKIGSGDANNFLLIEKAAKNGIPLVISTGMQTFDTVQQIYNTVSNYHKKFAILHCVSAYPTPFEDVNLNVINSYKKEFSDIPIGYSGHELGIHISIAAVTLGCKIIERHLTLDKSQKGSDHICSLDPMEFKTLVDNIRTLEKAMGKNYKYVQNSELPCYQKLGKTLVYTKDLIKGHKLDIHDLNVKVAEPKGIDGAKLNLVIGKVLSVDVRHDDSVLSEHLL</sequence>
<dbReference type="Gene3D" id="3.90.1210.10">
    <property type="entry name" value="Antifreeze-like/N-acetylneuraminic acid synthase C-terminal domain"/>
    <property type="match status" value="1"/>
</dbReference>